<protein>
    <submittedName>
        <fullName evidence="1">Uncharacterized protein</fullName>
    </submittedName>
</protein>
<reference evidence="1" key="1">
    <citation type="submission" date="2018-11" db="EMBL/GenBank/DDBJ databases">
        <authorList>
            <consortium name="Pathogen Informatics"/>
        </authorList>
    </citation>
    <scope>NUCLEOTIDE SEQUENCE</scope>
</reference>
<accession>A0A3S5AUU6</accession>
<dbReference type="PANTHER" id="PTHR13158">
    <property type="match status" value="1"/>
</dbReference>
<comment type="caution">
    <text evidence="1">The sequence shown here is derived from an EMBL/GenBank/DDBJ whole genome shotgun (WGS) entry which is preliminary data.</text>
</comment>
<gene>
    <name evidence="1" type="ORF">PXEA_LOCUS22481</name>
</gene>
<dbReference type="GO" id="GO:0005739">
    <property type="term" value="C:mitochondrion"/>
    <property type="evidence" value="ECO:0007669"/>
    <property type="project" value="TreeGrafter"/>
</dbReference>
<evidence type="ECO:0000313" key="2">
    <source>
        <dbReference type="Proteomes" id="UP000784294"/>
    </source>
</evidence>
<dbReference type="EMBL" id="CAAALY010099824">
    <property type="protein sequence ID" value="VEL29041.1"/>
    <property type="molecule type" value="Genomic_DNA"/>
</dbReference>
<dbReference type="GO" id="GO:0003951">
    <property type="term" value="F:NAD+ kinase activity"/>
    <property type="evidence" value="ECO:0007669"/>
    <property type="project" value="TreeGrafter"/>
</dbReference>
<evidence type="ECO:0000313" key="1">
    <source>
        <dbReference type="EMBL" id="VEL29041.1"/>
    </source>
</evidence>
<name>A0A3S5AUU6_9PLAT</name>
<dbReference type="OrthoDB" id="6274942at2759"/>
<dbReference type="Proteomes" id="UP000784294">
    <property type="component" value="Unassembled WGS sequence"/>
</dbReference>
<organism evidence="1 2">
    <name type="scientific">Protopolystoma xenopodis</name>
    <dbReference type="NCBI Taxonomy" id="117903"/>
    <lineage>
        <taxon>Eukaryota</taxon>
        <taxon>Metazoa</taxon>
        <taxon>Spiralia</taxon>
        <taxon>Lophotrochozoa</taxon>
        <taxon>Platyhelminthes</taxon>
        <taxon>Monogenea</taxon>
        <taxon>Polyopisthocotylea</taxon>
        <taxon>Polystomatidea</taxon>
        <taxon>Polystomatidae</taxon>
        <taxon>Protopolystoma</taxon>
    </lineage>
</organism>
<proteinExistence type="predicted"/>
<dbReference type="GO" id="GO:0019674">
    <property type="term" value="P:NAD+ metabolic process"/>
    <property type="evidence" value="ECO:0007669"/>
    <property type="project" value="TreeGrafter"/>
</dbReference>
<dbReference type="AlphaFoldDB" id="A0A3S5AUU6"/>
<keyword evidence="2" id="KW-1185">Reference proteome</keyword>
<dbReference type="PANTHER" id="PTHR13158:SF5">
    <property type="entry name" value="NAD KINASE 2, MITOCHONDRIAL"/>
    <property type="match status" value="1"/>
</dbReference>
<sequence length="127" mass="13634">MQKQKSSGVTIATGTGSTSWSLHISGLCQATVAQLLRVIQTLCPTVLDPAIRSPDSGPVTAASQAPPCLLSNLEAPGAEKLDQLAQQATKQYNSTLLFGAEERRMGYTIRDPVQNGESFAWQYNLIQ</sequence>